<comment type="caution">
    <text evidence="2">The sequence shown here is derived from an EMBL/GenBank/DDBJ whole genome shotgun (WGS) entry which is preliminary data.</text>
</comment>
<dbReference type="Proteomes" id="UP000620591">
    <property type="component" value="Unassembled WGS sequence"/>
</dbReference>
<organism evidence="2 3">
    <name type="scientific">Aeromicrobium senzhongii</name>
    <dbReference type="NCBI Taxonomy" id="2663859"/>
    <lineage>
        <taxon>Bacteria</taxon>
        <taxon>Bacillati</taxon>
        <taxon>Actinomycetota</taxon>
        <taxon>Actinomycetes</taxon>
        <taxon>Propionibacteriales</taxon>
        <taxon>Nocardioidaceae</taxon>
        <taxon>Aeromicrobium</taxon>
    </lineage>
</organism>
<dbReference type="AlphaFoldDB" id="A0A8I0ETY8"/>
<dbReference type="RefSeq" id="WP_187768722.1">
    <property type="nucleotide sequence ID" value="NZ_JACTVM010000001.1"/>
</dbReference>
<dbReference type="InterPro" id="IPR007076">
    <property type="entry name" value="TfoX_N"/>
</dbReference>
<dbReference type="Pfam" id="PF04993">
    <property type="entry name" value="TfoX_N"/>
    <property type="match status" value="1"/>
</dbReference>
<evidence type="ECO:0000259" key="1">
    <source>
        <dbReference type="Pfam" id="PF04993"/>
    </source>
</evidence>
<evidence type="ECO:0000313" key="2">
    <source>
        <dbReference type="EMBL" id="MBC9225558.1"/>
    </source>
</evidence>
<protein>
    <submittedName>
        <fullName evidence="2">TfoX/Sxy family protein</fullName>
    </submittedName>
</protein>
<feature type="domain" description="TfoX N-terminal" evidence="1">
    <location>
        <begin position="21"/>
        <end position="104"/>
    </location>
</feature>
<evidence type="ECO:0000313" key="3">
    <source>
        <dbReference type="Proteomes" id="UP000620591"/>
    </source>
</evidence>
<proteinExistence type="predicted"/>
<sequence>MSPQEVLVRRIRRALAGRRTREVSMFGGLSFMVDGALAVSAGGEGGLLVRIDPGRRDELTARPGARPAAMRNGREMGERWLQVDPIGLGEDADLRFWIDVGLAARPG</sequence>
<accession>A0A8I0ETY8</accession>
<name>A0A8I0ETY8_9ACTN</name>
<dbReference type="SUPFAM" id="SSF159894">
    <property type="entry name" value="YgaC/TfoX-N like"/>
    <property type="match status" value="1"/>
</dbReference>
<gene>
    <name evidence="2" type="ORF">IBG24_04415</name>
</gene>
<reference evidence="2" key="1">
    <citation type="submission" date="2020-09" db="EMBL/GenBank/DDBJ databases">
        <title>Novel species in genus Aeromicrobium.</title>
        <authorList>
            <person name="Zhang G."/>
        </authorList>
    </citation>
    <scope>NUCLEOTIDE SEQUENCE</scope>
    <source>
        <strain evidence="2">Zg-636</strain>
    </source>
</reference>
<dbReference type="EMBL" id="JACTVM010000001">
    <property type="protein sequence ID" value="MBC9225558.1"/>
    <property type="molecule type" value="Genomic_DNA"/>
</dbReference>